<dbReference type="AlphaFoldDB" id="A0A7C0U7D8"/>
<dbReference type="EMBL" id="DQWS01000185">
    <property type="protein sequence ID" value="HDD53413.1"/>
    <property type="molecule type" value="Genomic_DNA"/>
</dbReference>
<proteinExistence type="inferred from homology"/>
<feature type="domain" description="Bacterial type II secretion system protein E" evidence="2">
    <location>
        <begin position="117"/>
        <end position="249"/>
    </location>
</feature>
<comment type="caution">
    <text evidence="3">The sequence shown here is derived from an EMBL/GenBank/DDBJ whole genome shotgun (WGS) entry which is preliminary data.</text>
</comment>
<sequence length="295" mass="32829">MNLVPQILSVLKSGRAQKVLLVPKTPILMKVGKHMTPADPNAIASPQDVRDTLTGLATMANYQIIMGSSRASDGTFTSSTQDLGRIRVNFIIQRGTPVIFVERVPSRIPALREAVPEAETLRYLLELLESKTGVVLFTGSDADGVSDVIYAALKHVNDTQNRIVYTVEKPLRYLLNNNKSVVIQREVKVDVESVAQGIIQSQFLETDILYVDDIPDRESLENLIQVANRETLCLARFPSRTPMLAIKALHHLHSSESLFIQVLRELILGVVHMEERGKLILYTSPAEKDALFYGD</sequence>
<dbReference type="Pfam" id="PF00437">
    <property type="entry name" value="T2SSE"/>
    <property type="match status" value="1"/>
</dbReference>
<evidence type="ECO:0000259" key="2">
    <source>
        <dbReference type="Pfam" id="PF00437"/>
    </source>
</evidence>
<dbReference type="InterPro" id="IPR001482">
    <property type="entry name" value="T2SS/T4SS_dom"/>
</dbReference>
<comment type="similarity">
    <text evidence="1">Belongs to the GSP E family.</text>
</comment>
<reference evidence="3" key="1">
    <citation type="journal article" date="2020" name="mSystems">
        <title>Genome- and Community-Level Interaction Insights into Carbon Utilization and Element Cycling Functions of Hydrothermarchaeota in Hydrothermal Sediment.</title>
        <authorList>
            <person name="Zhou Z."/>
            <person name="Liu Y."/>
            <person name="Xu W."/>
            <person name="Pan J."/>
            <person name="Luo Z.H."/>
            <person name="Li M."/>
        </authorList>
    </citation>
    <scope>NUCLEOTIDE SEQUENCE [LARGE SCALE GENOMIC DNA]</scope>
    <source>
        <strain evidence="3">HyVt-115</strain>
    </source>
</reference>
<dbReference type="InterPro" id="IPR027417">
    <property type="entry name" value="P-loop_NTPase"/>
</dbReference>
<dbReference type="SUPFAM" id="SSF52540">
    <property type="entry name" value="P-loop containing nucleoside triphosphate hydrolases"/>
    <property type="match status" value="1"/>
</dbReference>
<dbReference type="Gene3D" id="3.30.450.90">
    <property type="match status" value="1"/>
</dbReference>
<dbReference type="Proteomes" id="UP000885690">
    <property type="component" value="Unassembled WGS sequence"/>
</dbReference>
<name>A0A7C0U7D8_9BACT</name>
<protein>
    <recommendedName>
        <fullName evidence="2">Bacterial type II secretion system protein E domain-containing protein</fullName>
    </recommendedName>
</protein>
<organism evidence="3">
    <name type="scientific">Thermosulfidibacter takaii</name>
    <dbReference type="NCBI Taxonomy" id="412593"/>
    <lineage>
        <taxon>Bacteria</taxon>
        <taxon>Pseudomonadati</taxon>
        <taxon>Thermosulfidibacterota</taxon>
        <taxon>Thermosulfidibacteria</taxon>
        <taxon>Thermosulfidibacterales</taxon>
        <taxon>Thermosulfidibacteraceae</taxon>
    </lineage>
</organism>
<gene>
    <name evidence="3" type="ORF">ENF32_05030</name>
</gene>
<evidence type="ECO:0000313" key="3">
    <source>
        <dbReference type="EMBL" id="HDD53413.1"/>
    </source>
</evidence>
<evidence type="ECO:0000256" key="1">
    <source>
        <dbReference type="ARBA" id="ARBA00006611"/>
    </source>
</evidence>
<dbReference type="Gene3D" id="3.40.50.300">
    <property type="entry name" value="P-loop containing nucleotide triphosphate hydrolases"/>
    <property type="match status" value="1"/>
</dbReference>
<accession>A0A7C0U7D8</accession>